<accession>W2FVR4</accession>
<dbReference type="AlphaFoldDB" id="W2FVR4"/>
<sequence length="36" mass="4046">QDQGAEKEQEDEWPLAQDSGAFVREVDAPMRPGEDD</sequence>
<name>W2FVR4_PHYNI</name>
<gene>
    <name evidence="2" type="ORF">L915_19112</name>
    <name evidence="3" type="ORF">L916_19008</name>
</gene>
<dbReference type="Proteomes" id="UP000053236">
    <property type="component" value="Unassembled WGS sequence"/>
</dbReference>
<dbReference type="Proteomes" id="UP000053864">
    <property type="component" value="Unassembled WGS sequence"/>
</dbReference>
<evidence type="ECO:0000256" key="1">
    <source>
        <dbReference type="SAM" id="MobiDB-lite"/>
    </source>
</evidence>
<proteinExistence type="predicted"/>
<organism evidence="2">
    <name type="scientific">Phytophthora nicotianae</name>
    <name type="common">Potato buckeye rot agent</name>
    <name type="synonym">Phytophthora parasitica</name>
    <dbReference type="NCBI Taxonomy" id="4792"/>
    <lineage>
        <taxon>Eukaryota</taxon>
        <taxon>Sar</taxon>
        <taxon>Stramenopiles</taxon>
        <taxon>Oomycota</taxon>
        <taxon>Peronosporomycetes</taxon>
        <taxon>Peronosporales</taxon>
        <taxon>Peronosporaceae</taxon>
        <taxon>Phytophthora</taxon>
    </lineage>
</organism>
<reference evidence="3" key="2">
    <citation type="submission" date="2013-11" db="EMBL/GenBank/DDBJ databases">
        <title>The Genome Sequence of Phytophthora parasitica CJ05E6.</title>
        <authorList>
            <consortium name="The Broad Institute Genomics Platform"/>
            <person name="Russ C."/>
            <person name="Tyler B."/>
            <person name="Panabieres F."/>
            <person name="Shan W."/>
            <person name="Tripathy S."/>
            <person name="Grunwald N."/>
            <person name="Machado M."/>
            <person name="Johnson C.S."/>
            <person name="Arredondo F."/>
            <person name="Hong C."/>
            <person name="Coffey M."/>
            <person name="Young S.K."/>
            <person name="Zeng Q."/>
            <person name="Gargeya S."/>
            <person name="Fitzgerald M."/>
            <person name="Abouelleil A."/>
            <person name="Alvarado L."/>
            <person name="Chapman S.B."/>
            <person name="Gainer-Dewar J."/>
            <person name="Goldberg J."/>
            <person name="Griggs A."/>
            <person name="Gujja S."/>
            <person name="Hansen M."/>
            <person name="Howarth C."/>
            <person name="Imamovic A."/>
            <person name="Ireland A."/>
            <person name="Larimer J."/>
            <person name="McCowan C."/>
            <person name="Murphy C."/>
            <person name="Pearson M."/>
            <person name="Poon T.W."/>
            <person name="Priest M."/>
            <person name="Roberts A."/>
            <person name="Saif S."/>
            <person name="Shea T."/>
            <person name="Sykes S."/>
            <person name="Wortman J."/>
            <person name="Nusbaum C."/>
            <person name="Birren B."/>
        </authorList>
    </citation>
    <scope>NUCLEOTIDE SEQUENCE [LARGE SCALE GENOMIC DNA]</scope>
    <source>
        <strain evidence="3">CJ05E6</strain>
    </source>
</reference>
<reference evidence="2" key="1">
    <citation type="submission" date="2013-11" db="EMBL/GenBank/DDBJ databases">
        <title>The Genome Sequence of Phytophthora parasitica CJ02B3.</title>
        <authorList>
            <consortium name="The Broad Institute Genomics Platform"/>
            <person name="Russ C."/>
            <person name="Tyler B."/>
            <person name="Panabieres F."/>
            <person name="Shan W."/>
            <person name="Tripathy S."/>
            <person name="Grunwald N."/>
            <person name="Machado M."/>
            <person name="Johnson C.S."/>
            <person name="Arredondo F."/>
            <person name="Hong C."/>
            <person name="Coffey M."/>
            <person name="Young S.K."/>
            <person name="Zeng Q."/>
            <person name="Gargeya S."/>
            <person name="Fitzgerald M."/>
            <person name="Abouelleil A."/>
            <person name="Alvarado L."/>
            <person name="Chapman S.B."/>
            <person name="Gainer-Dewar J."/>
            <person name="Goldberg J."/>
            <person name="Griggs A."/>
            <person name="Gujja S."/>
            <person name="Hansen M."/>
            <person name="Howarth C."/>
            <person name="Imamovic A."/>
            <person name="Ireland A."/>
            <person name="Larimer J."/>
            <person name="McCowan C."/>
            <person name="Murphy C."/>
            <person name="Pearson M."/>
            <person name="Poon T.W."/>
            <person name="Priest M."/>
            <person name="Roberts A."/>
            <person name="Saif S."/>
            <person name="Shea T."/>
            <person name="Sykes S."/>
            <person name="Wortman J."/>
            <person name="Nusbaum C."/>
            <person name="Birren B."/>
        </authorList>
    </citation>
    <scope>NUCLEOTIDE SEQUENCE [LARGE SCALE GENOMIC DNA]</scope>
    <source>
        <strain evidence="2">CJ02B3</strain>
    </source>
</reference>
<feature type="region of interest" description="Disordered" evidence="1">
    <location>
        <begin position="1"/>
        <end position="36"/>
    </location>
</feature>
<evidence type="ECO:0000313" key="3">
    <source>
        <dbReference type="EMBL" id="ETL27447.1"/>
    </source>
</evidence>
<dbReference type="EMBL" id="KI689134">
    <property type="protein sequence ID" value="ETK74016.1"/>
    <property type="molecule type" value="Genomic_DNA"/>
</dbReference>
<dbReference type="EMBL" id="KI675940">
    <property type="protein sequence ID" value="ETL27447.1"/>
    <property type="molecule type" value="Genomic_DNA"/>
</dbReference>
<feature type="non-terminal residue" evidence="2">
    <location>
        <position position="1"/>
    </location>
</feature>
<evidence type="ECO:0000313" key="2">
    <source>
        <dbReference type="EMBL" id="ETK74016.1"/>
    </source>
</evidence>
<protein>
    <submittedName>
        <fullName evidence="2">Uncharacterized protein</fullName>
    </submittedName>
</protein>